<evidence type="ECO:0000313" key="8">
    <source>
        <dbReference type="EMBL" id="GAA2521162.1"/>
    </source>
</evidence>
<dbReference type="InterPro" id="IPR029044">
    <property type="entry name" value="Nucleotide-diphossugar_trans"/>
</dbReference>
<feature type="compositionally biased region" description="Polar residues" evidence="6">
    <location>
        <begin position="1"/>
        <end position="25"/>
    </location>
</feature>
<organism evidence="8 9">
    <name type="scientific">Pilimelia columellifera subsp. columellifera</name>
    <dbReference type="NCBI Taxonomy" id="706583"/>
    <lineage>
        <taxon>Bacteria</taxon>
        <taxon>Bacillati</taxon>
        <taxon>Actinomycetota</taxon>
        <taxon>Actinomycetes</taxon>
        <taxon>Micromonosporales</taxon>
        <taxon>Micromonosporaceae</taxon>
        <taxon>Pilimelia</taxon>
    </lineage>
</organism>
<evidence type="ECO:0000256" key="2">
    <source>
        <dbReference type="ARBA" id="ARBA00012415"/>
    </source>
</evidence>
<dbReference type="InterPro" id="IPR005771">
    <property type="entry name" value="GalU_uridylyltTrfase_bac/arc"/>
</dbReference>
<evidence type="ECO:0000256" key="5">
    <source>
        <dbReference type="ARBA" id="ARBA00048128"/>
    </source>
</evidence>
<evidence type="ECO:0000313" key="9">
    <source>
        <dbReference type="Proteomes" id="UP001499978"/>
    </source>
</evidence>
<dbReference type="Proteomes" id="UP001499978">
    <property type="component" value="Unassembled WGS sequence"/>
</dbReference>
<protein>
    <recommendedName>
        <fullName evidence="2">UTP--glucose-1-phosphate uridylyltransferase</fullName>
        <ecNumber evidence="2">2.7.7.9</ecNumber>
    </recommendedName>
</protein>
<evidence type="ECO:0000256" key="4">
    <source>
        <dbReference type="ARBA" id="ARBA00022695"/>
    </source>
</evidence>
<accession>A0ABN3NGX6</accession>
<comment type="similarity">
    <text evidence="1">Belongs to the UDPGP type 2 family.</text>
</comment>
<evidence type="ECO:0000256" key="3">
    <source>
        <dbReference type="ARBA" id="ARBA00022679"/>
    </source>
</evidence>
<name>A0ABN3NGX6_9ACTN</name>
<dbReference type="Gene3D" id="3.90.550.10">
    <property type="entry name" value="Spore Coat Polysaccharide Biosynthesis Protein SpsA, Chain A"/>
    <property type="match status" value="1"/>
</dbReference>
<dbReference type="GO" id="GO:0016779">
    <property type="term" value="F:nucleotidyltransferase activity"/>
    <property type="evidence" value="ECO:0007669"/>
    <property type="project" value="UniProtKB-KW"/>
</dbReference>
<dbReference type="SUPFAM" id="SSF53448">
    <property type="entry name" value="Nucleotide-diphospho-sugar transferases"/>
    <property type="match status" value="1"/>
</dbReference>
<feature type="region of interest" description="Disordered" evidence="6">
    <location>
        <begin position="1"/>
        <end position="38"/>
    </location>
</feature>
<dbReference type="PANTHER" id="PTHR43197:SF1">
    <property type="entry name" value="UTP--GLUCOSE-1-PHOSPHATE URIDYLYLTRANSFERASE"/>
    <property type="match status" value="1"/>
</dbReference>
<evidence type="ECO:0000256" key="6">
    <source>
        <dbReference type="SAM" id="MobiDB-lite"/>
    </source>
</evidence>
<dbReference type="EMBL" id="BAAARY010000006">
    <property type="protein sequence ID" value="GAA2521162.1"/>
    <property type="molecule type" value="Genomic_DNA"/>
</dbReference>
<dbReference type="EC" id="2.7.7.9" evidence="2"/>
<dbReference type="CDD" id="cd02541">
    <property type="entry name" value="UGPase_prokaryotic"/>
    <property type="match status" value="1"/>
</dbReference>
<comment type="caution">
    <text evidence="8">The sequence shown here is derived from an EMBL/GenBank/DDBJ whole genome shotgun (WGS) entry which is preliminary data.</text>
</comment>
<comment type="catalytic activity">
    <reaction evidence="5">
        <text>alpha-D-glucose 1-phosphate + UTP + H(+) = UDP-alpha-D-glucose + diphosphate</text>
        <dbReference type="Rhea" id="RHEA:19889"/>
        <dbReference type="ChEBI" id="CHEBI:15378"/>
        <dbReference type="ChEBI" id="CHEBI:33019"/>
        <dbReference type="ChEBI" id="CHEBI:46398"/>
        <dbReference type="ChEBI" id="CHEBI:58601"/>
        <dbReference type="ChEBI" id="CHEBI:58885"/>
        <dbReference type="EC" id="2.7.7.9"/>
    </reaction>
</comment>
<keyword evidence="4 8" id="KW-0548">Nucleotidyltransferase</keyword>
<dbReference type="Pfam" id="PF00483">
    <property type="entry name" value="NTP_transferase"/>
    <property type="match status" value="1"/>
</dbReference>
<dbReference type="InterPro" id="IPR005835">
    <property type="entry name" value="NTP_transferase_dom"/>
</dbReference>
<dbReference type="PANTHER" id="PTHR43197">
    <property type="entry name" value="UTP--GLUCOSE-1-PHOSPHATE URIDYLYLTRANSFERASE"/>
    <property type="match status" value="1"/>
</dbReference>
<evidence type="ECO:0000259" key="7">
    <source>
        <dbReference type="Pfam" id="PF00483"/>
    </source>
</evidence>
<keyword evidence="3" id="KW-0808">Transferase</keyword>
<sequence>MSEQNQPSANSPSTSRSMRQTSPPASESDAGQAGGRAQLGRRAVKAVIPAAGMATRFLPATKAVPKELLPVVDRPVLQYIVEEAAAAGIGDVLLITGRGKTSMVEHFDRQPYLEQRLAEKGDTTRLEAVRRISDLAEIYTCRQGEPLGLGHAVSYAESHVGQDPFAVLLGDEFVAENDPLLPAMLDLQARAGGIVLAFIEVAPDETSRYGIGSVAAAAAELADPDHEVVRVTGLVEKPPPAEAPSNLAVVGRYVLPTGIFDAIRRTKPGSGGEIQLTDAMALMLAEGAPVHGIVYRGMRYDTGLPLGYLQAVVQLASQRADLGPEFRQWLAEFVAGAGAASAGKATG</sequence>
<keyword evidence="9" id="KW-1185">Reference proteome</keyword>
<feature type="domain" description="Nucleotidyl transferase" evidence="7">
    <location>
        <begin position="45"/>
        <end position="316"/>
    </location>
</feature>
<gene>
    <name evidence="8" type="primary">galU</name>
    <name evidence="8" type="ORF">GCM10010201_18740</name>
</gene>
<proteinExistence type="inferred from homology"/>
<evidence type="ECO:0000256" key="1">
    <source>
        <dbReference type="ARBA" id="ARBA00006890"/>
    </source>
</evidence>
<reference evidence="8 9" key="1">
    <citation type="journal article" date="2019" name="Int. J. Syst. Evol. Microbiol.">
        <title>The Global Catalogue of Microorganisms (GCM) 10K type strain sequencing project: providing services to taxonomists for standard genome sequencing and annotation.</title>
        <authorList>
            <consortium name="The Broad Institute Genomics Platform"/>
            <consortium name="The Broad Institute Genome Sequencing Center for Infectious Disease"/>
            <person name="Wu L."/>
            <person name="Ma J."/>
        </authorList>
    </citation>
    <scope>NUCLEOTIDE SEQUENCE [LARGE SCALE GENOMIC DNA]</scope>
    <source>
        <strain evidence="8 9">JCM 3367</strain>
    </source>
</reference>